<dbReference type="Gene3D" id="3.40.430.10">
    <property type="entry name" value="Dihydrofolate Reductase, subunit A"/>
    <property type="match status" value="1"/>
</dbReference>
<protein>
    <recommendedName>
        <fullName evidence="3 8">Dihydrofolate reductase</fullName>
        <ecNumber evidence="3 8">1.5.1.3</ecNumber>
    </recommendedName>
</protein>
<keyword evidence="4 8" id="KW-0554">One-carbon metabolism</keyword>
<comment type="pathway">
    <text evidence="1 8">Cofactor biosynthesis; tetrahydrofolate biosynthesis; 5,6,7,8-tetrahydrofolate from 7,8-dihydrofolate: step 1/1.</text>
</comment>
<dbReference type="FunFam" id="3.40.430.10:FF:000001">
    <property type="entry name" value="Dihydrofolate reductase"/>
    <property type="match status" value="1"/>
</dbReference>
<evidence type="ECO:0000259" key="10">
    <source>
        <dbReference type="PROSITE" id="PS51330"/>
    </source>
</evidence>
<evidence type="ECO:0000256" key="1">
    <source>
        <dbReference type="ARBA" id="ARBA00004903"/>
    </source>
</evidence>
<dbReference type="AlphaFoldDB" id="A0A1Y1QNS8"/>
<reference evidence="11 12" key="1">
    <citation type="submission" date="2017-01" db="EMBL/GenBank/DDBJ databases">
        <title>Novel large sulfur bacteria in the metagenomes of groundwater-fed chemosynthetic microbial mats in the Lake Huron basin.</title>
        <authorList>
            <person name="Sharrar A.M."/>
            <person name="Flood B.E."/>
            <person name="Bailey J.V."/>
            <person name="Jones D.S."/>
            <person name="Biddanda B."/>
            <person name="Ruberg S.A."/>
            <person name="Marcus D.N."/>
            <person name="Dick G.J."/>
        </authorList>
    </citation>
    <scope>NUCLEOTIDE SEQUENCE [LARGE SCALE GENOMIC DNA]</scope>
    <source>
        <strain evidence="11">A8</strain>
    </source>
</reference>
<comment type="caution">
    <text evidence="11">The sequence shown here is derived from an EMBL/GenBank/DDBJ whole genome shotgun (WGS) entry which is preliminary data.</text>
</comment>
<evidence type="ECO:0000256" key="7">
    <source>
        <dbReference type="ARBA" id="ARBA00025067"/>
    </source>
</evidence>
<dbReference type="Pfam" id="PF00186">
    <property type="entry name" value="DHFR_1"/>
    <property type="match status" value="1"/>
</dbReference>
<dbReference type="InterPro" id="IPR024072">
    <property type="entry name" value="DHFR-like_dom_sf"/>
</dbReference>
<dbReference type="UniPathway" id="UPA00077">
    <property type="reaction ID" value="UER00158"/>
</dbReference>
<dbReference type="GO" id="GO:0046655">
    <property type="term" value="P:folic acid metabolic process"/>
    <property type="evidence" value="ECO:0007669"/>
    <property type="project" value="TreeGrafter"/>
</dbReference>
<dbReference type="GO" id="GO:0005829">
    <property type="term" value="C:cytosol"/>
    <property type="evidence" value="ECO:0007669"/>
    <property type="project" value="TreeGrafter"/>
</dbReference>
<dbReference type="SUPFAM" id="SSF53597">
    <property type="entry name" value="Dihydrofolate reductase-like"/>
    <property type="match status" value="1"/>
</dbReference>
<dbReference type="InterPro" id="IPR017925">
    <property type="entry name" value="DHFR_CS"/>
</dbReference>
<dbReference type="EMBL" id="MTEJ01000117">
    <property type="protein sequence ID" value="OQX10277.1"/>
    <property type="molecule type" value="Genomic_DNA"/>
</dbReference>
<keyword evidence="5 8" id="KW-0521">NADP</keyword>
<keyword evidence="6 8" id="KW-0560">Oxidoreductase</keyword>
<dbReference type="Proteomes" id="UP000192491">
    <property type="component" value="Unassembled WGS sequence"/>
</dbReference>
<comment type="catalytic activity">
    <reaction evidence="8">
        <text>(6S)-5,6,7,8-tetrahydrofolate + NADP(+) = 7,8-dihydrofolate + NADPH + H(+)</text>
        <dbReference type="Rhea" id="RHEA:15009"/>
        <dbReference type="ChEBI" id="CHEBI:15378"/>
        <dbReference type="ChEBI" id="CHEBI:57451"/>
        <dbReference type="ChEBI" id="CHEBI:57453"/>
        <dbReference type="ChEBI" id="CHEBI:57783"/>
        <dbReference type="ChEBI" id="CHEBI:58349"/>
        <dbReference type="EC" id="1.5.1.3"/>
    </reaction>
</comment>
<accession>A0A1Y1QNS8</accession>
<dbReference type="NCBIfam" id="NF008037">
    <property type="entry name" value="PRK10769.1"/>
    <property type="match status" value="1"/>
</dbReference>
<sequence>MLSLIAAMTPQRVIGHNGAMPWHLPADLAWFKQNTLGKPMIMGRKTWDSIGRALPGRRTLVISRDATFQPAGAERVGSPAAALVAVADAPEIMIVGGAQIYQYFLAYADRLYLTVIDADFTGDTFFPDYNQHQWRTVERVNHPADAKNPYPYSFLILERES</sequence>
<evidence type="ECO:0000256" key="9">
    <source>
        <dbReference type="RuleBase" id="RU004474"/>
    </source>
</evidence>
<evidence type="ECO:0000313" key="12">
    <source>
        <dbReference type="Proteomes" id="UP000192491"/>
    </source>
</evidence>
<dbReference type="PANTHER" id="PTHR48069:SF3">
    <property type="entry name" value="DIHYDROFOLATE REDUCTASE"/>
    <property type="match status" value="1"/>
</dbReference>
<dbReference type="GO" id="GO:0046654">
    <property type="term" value="P:tetrahydrofolate biosynthetic process"/>
    <property type="evidence" value="ECO:0007669"/>
    <property type="project" value="UniProtKB-UniPathway"/>
</dbReference>
<evidence type="ECO:0000256" key="3">
    <source>
        <dbReference type="ARBA" id="ARBA00012856"/>
    </source>
</evidence>
<evidence type="ECO:0000256" key="6">
    <source>
        <dbReference type="ARBA" id="ARBA00023002"/>
    </source>
</evidence>
<gene>
    <name evidence="11" type="ORF">BWK73_20735</name>
</gene>
<dbReference type="InterPro" id="IPR012259">
    <property type="entry name" value="DHFR"/>
</dbReference>
<dbReference type="PROSITE" id="PS51330">
    <property type="entry name" value="DHFR_2"/>
    <property type="match status" value="1"/>
</dbReference>
<evidence type="ECO:0000256" key="4">
    <source>
        <dbReference type="ARBA" id="ARBA00022563"/>
    </source>
</evidence>
<proteinExistence type="inferred from homology"/>
<dbReference type="InterPro" id="IPR001796">
    <property type="entry name" value="DHFR_dom"/>
</dbReference>
<dbReference type="GO" id="GO:0070401">
    <property type="term" value="F:NADP+ binding"/>
    <property type="evidence" value="ECO:0007669"/>
    <property type="project" value="UniProtKB-ARBA"/>
</dbReference>
<dbReference type="PRINTS" id="PR00070">
    <property type="entry name" value="DHFR"/>
</dbReference>
<comment type="similarity">
    <text evidence="2 8 9">Belongs to the dihydrofolate reductase family.</text>
</comment>
<evidence type="ECO:0000256" key="2">
    <source>
        <dbReference type="ARBA" id="ARBA00009539"/>
    </source>
</evidence>
<dbReference type="GO" id="GO:0006730">
    <property type="term" value="P:one-carbon metabolic process"/>
    <property type="evidence" value="ECO:0007669"/>
    <property type="project" value="UniProtKB-KW"/>
</dbReference>
<evidence type="ECO:0000256" key="5">
    <source>
        <dbReference type="ARBA" id="ARBA00022857"/>
    </source>
</evidence>
<dbReference type="CDD" id="cd00209">
    <property type="entry name" value="DHFR"/>
    <property type="match status" value="1"/>
</dbReference>
<evidence type="ECO:0000313" key="11">
    <source>
        <dbReference type="EMBL" id="OQX10277.1"/>
    </source>
</evidence>
<comment type="function">
    <text evidence="7 8">Key enzyme in folate metabolism. Catalyzes an essential reaction for de novo glycine and purine synthesis, and for DNA precursor synthesis.</text>
</comment>
<dbReference type="PROSITE" id="PS00075">
    <property type="entry name" value="DHFR_1"/>
    <property type="match status" value="1"/>
</dbReference>
<feature type="domain" description="DHFR" evidence="10">
    <location>
        <begin position="1"/>
        <end position="159"/>
    </location>
</feature>
<dbReference type="GO" id="GO:0046452">
    <property type="term" value="P:dihydrofolate metabolic process"/>
    <property type="evidence" value="ECO:0007669"/>
    <property type="project" value="TreeGrafter"/>
</dbReference>
<dbReference type="EC" id="1.5.1.3" evidence="3 8"/>
<dbReference type="PIRSF" id="PIRSF000194">
    <property type="entry name" value="DHFR"/>
    <property type="match status" value="1"/>
</dbReference>
<evidence type="ECO:0000256" key="8">
    <source>
        <dbReference type="PIRNR" id="PIRNR000194"/>
    </source>
</evidence>
<name>A0A1Y1QNS8_9GAMM</name>
<dbReference type="PANTHER" id="PTHR48069">
    <property type="entry name" value="DIHYDROFOLATE REDUCTASE"/>
    <property type="match status" value="1"/>
</dbReference>
<dbReference type="GO" id="GO:0004146">
    <property type="term" value="F:dihydrofolate reductase activity"/>
    <property type="evidence" value="ECO:0007669"/>
    <property type="project" value="UniProtKB-EC"/>
</dbReference>
<organism evidence="11 12">
    <name type="scientific">Thiothrix lacustris</name>
    <dbReference type="NCBI Taxonomy" id="525917"/>
    <lineage>
        <taxon>Bacteria</taxon>
        <taxon>Pseudomonadati</taxon>
        <taxon>Pseudomonadota</taxon>
        <taxon>Gammaproteobacteria</taxon>
        <taxon>Thiotrichales</taxon>
        <taxon>Thiotrichaceae</taxon>
        <taxon>Thiothrix</taxon>
    </lineage>
</organism>